<evidence type="ECO:0000256" key="8">
    <source>
        <dbReference type="PROSITE-ProRule" id="PRU00042"/>
    </source>
</evidence>
<accession>Q6KA13</accession>
<dbReference type="EMBL" id="AP004878">
    <property type="protein sequence ID" value="BAD23115.1"/>
    <property type="molecule type" value="Genomic_DNA"/>
</dbReference>
<gene>
    <name evidence="11" type="ORF">OJ1119_A01.7</name>
    <name evidence="13" type="ORF">OsJ_08911</name>
    <name evidence="12" type="ORF">P0474F11.22</name>
</gene>
<dbReference type="OrthoDB" id="780709at2759"/>
<dbReference type="GO" id="GO:0005634">
    <property type="term" value="C:nucleus"/>
    <property type="evidence" value="ECO:0007669"/>
    <property type="project" value="UniProtKB-SubCell"/>
</dbReference>
<feature type="region of interest" description="Disordered" evidence="9">
    <location>
        <begin position="1"/>
        <end position="195"/>
    </location>
</feature>
<feature type="domain" description="C2H2-type" evidence="10">
    <location>
        <begin position="47"/>
        <end position="74"/>
    </location>
</feature>
<keyword evidence="3 8" id="KW-0863">Zinc-finger</keyword>
<evidence type="ECO:0000313" key="14">
    <source>
        <dbReference type="Proteomes" id="UP000000763"/>
    </source>
</evidence>
<proteinExistence type="predicted"/>
<dbReference type="EMBL" id="AP004020">
    <property type="protein sequence ID" value="BAD22883.1"/>
    <property type="molecule type" value="Genomic_DNA"/>
</dbReference>
<reference evidence="14" key="5">
    <citation type="journal article" date="2008" name="Nucleic Acids Res.">
        <title>The rice annotation project database (RAP-DB): 2008 update.</title>
        <authorList>
            <consortium name="The rice annotation project (RAP)"/>
        </authorList>
    </citation>
    <scope>GENOME REANNOTATION</scope>
    <source>
        <strain evidence="14">cv. Nipponbare</strain>
    </source>
</reference>
<dbReference type="Gene3D" id="3.30.160.60">
    <property type="entry name" value="Classic Zinc Finger"/>
    <property type="match status" value="1"/>
</dbReference>
<dbReference type="KEGG" id="osa:107280032"/>
<dbReference type="Proteomes" id="UP000000763">
    <property type="component" value="Chromosome 2"/>
</dbReference>
<dbReference type="GeneID" id="107280032"/>
<dbReference type="GO" id="GO:0008270">
    <property type="term" value="F:zinc ion binding"/>
    <property type="evidence" value="ECO:0007669"/>
    <property type="project" value="UniProtKB-KW"/>
</dbReference>
<keyword evidence="2" id="KW-0479">Metal-binding</keyword>
<evidence type="ECO:0000256" key="4">
    <source>
        <dbReference type="ARBA" id="ARBA00022833"/>
    </source>
</evidence>
<accession>Q6K704</accession>
<dbReference type="PANTHER" id="PTHR45801:SF117">
    <property type="entry name" value="OS07G0417400 PROTEIN"/>
    <property type="match status" value="1"/>
</dbReference>
<keyword evidence="4" id="KW-0862">Zinc</keyword>
<evidence type="ECO:0000313" key="12">
    <source>
        <dbReference type="EMBL" id="BAD23115.1"/>
    </source>
</evidence>
<reference evidence="11" key="1">
    <citation type="submission" date="2001-08" db="EMBL/GenBank/DDBJ databases">
        <title>Oryza sativa nipponbare(GA3) genomic DNA, chromosome 2, BAC clone:OJ1119_A01.</title>
        <authorList>
            <person name="Sasaki T."/>
            <person name="Matsumoto T."/>
            <person name="Yamamoto K."/>
        </authorList>
    </citation>
    <scope>NUCLEOTIDE SEQUENCE</scope>
</reference>
<dbReference type="PROSITE" id="PS50157">
    <property type="entry name" value="ZINC_FINGER_C2H2_2"/>
    <property type="match status" value="1"/>
</dbReference>
<evidence type="ECO:0000313" key="13">
    <source>
        <dbReference type="EMBL" id="EAZ25113.1"/>
    </source>
</evidence>
<reference evidence="14" key="3">
    <citation type="journal article" date="2005" name="Nature">
        <title>The map-based sequence of the rice genome.</title>
        <authorList>
            <consortium name="International rice genome sequencing project (IRGSP)"/>
            <person name="Matsumoto T."/>
            <person name="Wu J."/>
            <person name="Kanamori H."/>
            <person name="Katayose Y."/>
            <person name="Fujisawa M."/>
            <person name="Namiki N."/>
            <person name="Mizuno H."/>
            <person name="Yamamoto K."/>
            <person name="Antonio B.A."/>
            <person name="Baba T."/>
            <person name="Sakata K."/>
            <person name="Nagamura Y."/>
            <person name="Aoki H."/>
            <person name="Arikawa K."/>
            <person name="Arita K."/>
            <person name="Bito T."/>
            <person name="Chiden Y."/>
            <person name="Fujitsuka N."/>
            <person name="Fukunaka R."/>
            <person name="Hamada M."/>
            <person name="Harada C."/>
            <person name="Hayashi A."/>
            <person name="Hijishita S."/>
            <person name="Honda M."/>
            <person name="Hosokawa S."/>
            <person name="Ichikawa Y."/>
            <person name="Idonuma A."/>
            <person name="Iijima M."/>
            <person name="Ikeda M."/>
            <person name="Ikeno M."/>
            <person name="Ito K."/>
            <person name="Ito S."/>
            <person name="Ito T."/>
            <person name="Ito Y."/>
            <person name="Ito Y."/>
            <person name="Iwabuchi A."/>
            <person name="Kamiya K."/>
            <person name="Karasawa W."/>
            <person name="Kurita K."/>
            <person name="Katagiri S."/>
            <person name="Kikuta A."/>
            <person name="Kobayashi H."/>
            <person name="Kobayashi N."/>
            <person name="Machita K."/>
            <person name="Maehara T."/>
            <person name="Masukawa M."/>
            <person name="Mizubayashi T."/>
            <person name="Mukai Y."/>
            <person name="Nagasaki H."/>
            <person name="Nagata Y."/>
            <person name="Naito S."/>
            <person name="Nakashima M."/>
            <person name="Nakama Y."/>
            <person name="Nakamichi Y."/>
            <person name="Nakamura M."/>
            <person name="Meguro A."/>
            <person name="Negishi M."/>
            <person name="Ohta I."/>
            <person name="Ohta T."/>
            <person name="Okamoto M."/>
            <person name="Ono N."/>
            <person name="Saji S."/>
            <person name="Sakaguchi M."/>
            <person name="Sakai K."/>
            <person name="Shibata M."/>
            <person name="Shimokawa T."/>
            <person name="Song J."/>
            <person name="Takazaki Y."/>
            <person name="Terasawa K."/>
            <person name="Tsugane M."/>
            <person name="Tsuji K."/>
            <person name="Ueda S."/>
            <person name="Waki K."/>
            <person name="Yamagata H."/>
            <person name="Yamamoto M."/>
            <person name="Yamamoto S."/>
            <person name="Yamane H."/>
            <person name="Yoshiki S."/>
            <person name="Yoshihara R."/>
            <person name="Yukawa K."/>
            <person name="Zhong H."/>
            <person name="Yano M."/>
            <person name="Yuan Q."/>
            <person name="Ouyang S."/>
            <person name="Liu J."/>
            <person name="Jones K.M."/>
            <person name="Gansberger K."/>
            <person name="Moffat K."/>
            <person name="Hill J."/>
            <person name="Bera J."/>
            <person name="Fadrosh D."/>
            <person name="Jin S."/>
            <person name="Johri S."/>
            <person name="Kim M."/>
            <person name="Overton L."/>
            <person name="Reardon M."/>
            <person name="Tsitrin T."/>
            <person name="Vuong H."/>
            <person name="Weaver B."/>
            <person name="Ciecko A."/>
            <person name="Tallon L."/>
            <person name="Jackson J."/>
            <person name="Pai G."/>
            <person name="Aken S.V."/>
            <person name="Utterback T."/>
            <person name="Reidmuller S."/>
            <person name="Feldblyum T."/>
            <person name="Hsiao J."/>
            <person name="Zismann V."/>
            <person name="Iobst S."/>
            <person name="de Vazeille A.R."/>
            <person name="Buell C.R."/>
            <person name="Ying K."/>
            <person name="Li Y."/>
            <person name="Lu T."/>
            <person name="Huang Y."/>
            <person name="Zhao Q."/>
            <person name="Feng Q."/>
            <person name="Zhang L."/>
            <person name="Zhu J."/>
            <person name="Weng Q."/>
            <person name="Mu J."/>
            <person name="Lu Y."/>
            <person name="Fan D."/>
            <person name="Liu Y."/>
            <person name="Guan J."/>
            <person name="Zhang Y."/>
            <person name="Yu S."/>
            <person name="Liu X."/>
            <person name="Zhang Y."/>
            <person name="Hong G."/>
            <person name="Han B."/>
            <person name="Choisne N."/>
            <person name="Demange N."/>
            <person name="Orjeda G."/>
            <person name="Samain S."/>
            <person name="Cattolico L."/>
            <person name="Pelletier E."/>
            <person name="Couloux A."/>
            <person name="Segurens B."/>
            <person name="Wincker P."/>
            <person name="D'Hont A."/>
            <person name="Scarpelli C."/>
            <person name="Weissenbach J."/>
            <person name="Salanoubat M."/>
            <person name="Quetier F."/>
            <person name="Yu Y."/>
            <person name="Kim H.R."/>
            <person name="Rambo T."/>
            <person name="Currie J."/>
            <person name="Collura K."/>
            <person name="Luo M."/>
            <person name="Yang T."/>
            <person name="Ammiraju J.S.S."/>
            <person name="Engler F."/>
            <person name="Soderlund C."/>
            <person name="Wing R.A."/>
            <person name="Palmer L.E."/>
            <person name="de la Bastide M."/>
            <person name="Spiegel L."/>
            <person name="Nascimento L."/>
            <person name="Zutavern T."/>
            <person name="O'Shaughnessy A."/>
            <person name="Dike S."/>
            <person name="Dedhia N."/>
            <person name="Preston R."/>
            <person name="Balija V."/>
            <person name="McCombie W.R."/>
            <person name="Chow T."/>
            <person name="Chen H."/>
            <person name="Chung M."/>
            <person name="Chen C."/>
            <person name="Shaw J."/>
            <person name="Wu H."/>
            <person name="Hsiao K."/>
            <person name="Chao Y."/>
            <person name="Chu M."/>
            <person name="Cheng C."/>
            <person name="Hour A."/>
            <person name="Lee P."/>
            <person name="Lin S."/>
            <person name="Lin Y."/>
            <person name="Liou J."/>
            <person name="Liu S."/>
            <person name="Hsing Y."/>
            <person name="Raghuvanshi S."/>
            <person name="Mohanty A."/>
            <person name="Bharti A.K."/>
            <person name="Gaur A."/>
            <person name="Gupta V."/>
            <person name="Kumar D."/>
            <person name="Ravi V."/>
            <person name="Vij S."/>
            <person name="Kapur A."/>
            <person name="Khurana P."/>
            <person name="Khurana P."/>
            <person name="Khurana J.P."/>
            <person name="Tyagi A.K."/>
            <person name="Gaikwad K."/>
            <person name="Singh A."/>
            <person name="Dalal V."/>
            <person name="Srivastava S."/>
            <person name="Dixit A."/>
            <person name="Pal A.K."/>
            <person name="Ghazi I.A."/>
            <person name="Yadav M."/>
            <person name="Pandit A."/>
            <person name="Bhargava A."/>
            <person name="Sureshbabu K."/>
            <person name="Batra K."/>
            <person name="Sharma T.R."/>
            <person name="Mohapatra T."/>
            <person name="Singh N.K."/>
            <person name="Messing J."/>
            <person name="Nelson A.B."/>
            <person name="Fuks G."/>
            <person name="Kavchok S."/>
            <person name="Keizer G."/>
            <person name="Linton E."/>
            <person name="Llaca V."/>
            <person name="Song R."/>
            <person name="Tanyolac B."/>
            <person name="Young S."/>
            <person name="Ho-Il K."/>
            <person name="Hahn J.H."/>
            <person name="Sangsakoo G."/>
            <person name="Vanavichit A."/>
            <person name="de Mattos Luiz.A.T."/>
            <person name="Zimmer P.D."/>
            <person name="Malone G."/>
            <person name="Dellagostin O."/>
            <person name="de Oliveira A.C."/>
            <person name="Bevan M."/>
            <person name="Bancroft I."/>
            <person name="Minx P."/>
            <person name="Cordum H."/>
            <person name="Wilson R."/>
            <person name="Cheng Z."/>
            <person name="Jin W."/>
            <person name="Jiang J."/>
            <person name="Leong S.A."/>
            <person name="Iwama H."/>
            <person name="Gojobori T."/>
            <person name="Itoh T."/>
            <person name="Niimura Y."/>
            <person name="Fujii Y."/>
            <person name="Habara T."/>
            <person name="Sakai H."/>
            <person name="Sato Y."/>
            <person name="Wilson G."/>
            <person name="Kumar K."/>
            <person name="McCouch S."/>
            <person name="Juretic N."/>
            <person name="Hoen D."/>
            <person name="Wright S."/>
            <person name="Bruskiewich R."/>
            <person name="Bureau T."/>
            <person name="Miyao A."/>
            <person name="Hirochika H."/>
            <person name="Nishikawa T."/>
            <person name="Kadowaki K."/>
            <person name="Sugiura M."/>
            <person name="Burr B."/>
            <person name="Sasaki T."/>
        </authorList>
    </citation>
    <scope>NUCLEOTIDE SEQUENCE [LARGE SCALE GENOMIC DNA]</scope>
    <source>
        <strain evidence="14">cv. Nipponbare</strain>
    </source>
</reference>
<dbReference type="SUPFAM" id="SSF57667">
    <property type="entry name" value="beta-beta-alpha zinc fingers"/>
    <property type="match status" value="1"/>
</dbReference>
<evidence type="ECO:0000256" key="9">
    <source>
        <dbReference type="SAM" id="MobiDB-lite"/>
    </source>
</evidence>
<feature type="compositionally biased region" description="Low complexity" evidence="9">
    <location>
        <begin position="76"/>
        <end position="93"/>
    </location>
</feature>
<evidence type="ECO:0000256" key="2">
    <source>
        <dbReference type="ARBA" id="ARBA00022723"/>
    </source>
</evidence>
<reference evidence="13" key="4">
    <citation type="journal article" date="2005" name="PLoS Biol.">
        <title>The genomes of Oryza sativa: a history of duplications.</title>
        <authorList>
            <person name="Yu J."/>
            <person name="Wang J."/>
            <person name="Lin W."/>
            <person name="Li S."/>
            <person name="Li H."/>
            <person name="Zhou J."/>
            <person name="Ni P."/>
            <person name="Dong W."/>
            <person name="Hu S."/>
            <person name="Zeng C."/>
            <person name="Zhang J."/>
            <person name="Zhang Y."/>
            <person name="Li R."/>
            <person name="Xu Z."/>
            <person name="Li S."/>
            <person name="Li X."/>
            <person name="Zheng H."/>
            <person name="Cong L."/>
            <person name="Lin L."/>
            <person name="Yin J."/>
            <person name="Geng J."/>
            <person name="Li G."/>
            <person name="Shi J."/>
            <person name="Liu J."/>
            <person name="Lv H."/>
            <person name="Li J."/>
            <person name="Wang J."/>
            <person name="Deng Y."/>
            <person name="Ran L."/>
            <person name="Shi X."/>
            <person name="Wang X."/>
            <person name="Wu Q."/>
            <person name="Li C."/>
            <person name="Ren X."/>
            <person name="Wang J."/>
            <person name="Wang X."/>
            <person name="Li D."/>
            <person name="Liu D."/>
            <person name="Zhang X."/>
            <person name="Ji Z."/>
            <person name="Zhao W."/>
            <person name="Sun Y."/>
            <person name="Zhang Z."/>
            <person name="Bao J."/>
            <person name="Han Y."/>
            <person name="Dong L."/>
            <person name="Ji J."/>
            <person name="Chen P."/>
            <person name="Wu S."/>
            <person name="Liu J."/>
            <person name="Xiao Y."/>
            <person name="Bu D."/>
            <person name="Tan J."/>
            <person name="Yang L."/>
            <person name="Ye C."/>
            <person name="Zhang J."/>
            <person name="Xu J."/>
            <person name="Zhou Y."/>
            <person name="Yu Y."/>
            <person name="Zhang B."/>
            <person name="Zhuang S."/>
            <person name="Wei H."/>
            <person name="Liu B."/>
            <person name="Lei M."/>
            <person name="Yu H."/>
            <person name="Li Y."/>
            <person name="Xu H."/>
            <person name="Wei S."/>
            <person name="He X."/>
            <person name="Fang L."/>
            <person name="Zhang Z."/>
            <person name="Zhang Y."/>
            <person name="Huang X."/>
            <person name="Su Z."/>
            <person name="Tong W."/>
            <person name="Li J."/>
            <person name="Tong Z."/>
            <person name="Li S."/>
            <person name="Ye J."/>
            <person name="Wang L."/>
            <person name="Fang L."/>
            <person name="Lei T."/>
            <person name="Chen C."/>
            <person name="Chen H."/>
            <person name="Xu Z."/>
            <person name="Li H."/>
            <person name="Huang H."/>
            <person name="Zhang F."/>
            <person name="Xu H."/>
            <person name="Li N."/>
            <person name="Zhao C."/>
            <person name="Li S."/>
            <person name="Dong L."/>
            <person name="Huang Y."/>
            <person name="Li L."/>
            <person name="Xi Y."/>
            <person name="Qi Q."/>
            <person name="Li W."/>
            <person name="Zhang B."/>
            <person name="Hu W."/>
            <person name="Zhang Y."/>
            <person name="Tian X."/>
            <person name="Jiao Y."/>
            <person name="Liang X."/>
            <person name="Jin J."/>
            <person name="Gao L."/>
            <person name="Zheng W."/>
            <person name="Hao B."/>
            <person name="Liu S."/>
            <person name="Wang W."/>
            <person name="Yuan L."/>
            <person name="Cao M."/>
            <person name="McDermott J."/>
            <person name="Samudrala R."/>
            <person name="Wang J."/>
            <person name="Wong G.K."/>
            <person name="Yang H."/>
        </authorList>
    </citation>
    <scope>NUCLEOTIDE SEQUENCE [LARGE SCALE GENOMIC DNA]</scope>
</reference>
<comment type="subcellular location">
    <subcellularLocation>
        <location evidence="1">Nucleus</location>
    </subcellularLocation>
</comment>
<organism evidence="11 14">
    <name type="scientific">Oryza sativa subsp. japonica</name>
    <name type="common">Rice</name>
    <dbReference type="NCBI Taxonomy" id="39947"/>
    <lineage>
        <taxon>Eukaryota</taxon>
        <taxon>Viridiplantae</taxon>
        <taxon>Streptophyta</taxon>
        <taxon>Embryophyta</taxon>
        <taxon>Tracheophyta</taxon>
        <taxon>Spermatophyta</taxon>
        <taxon>Magnoliopsida</taxon>
        <taxon>Liliopsida</taxon>
        <taxon>Poales</taxon>
        <taxon>Poaceae</taxon>
        <taxon>BOP clade</taxon>
        <taxon>Oryzoideae</taxon>
        <taxon>Oryzeae</taxon>
        <taxon>Oryzinae</taxon>
        <taxon>Oryza</taxon>
        <taxon>Oryza sativa</taxon>
    </lineage>
</organism>
<sequence length="195" mass="20433">MSQKTSKDEVIGGRSPSGDGDKAEEELREARSGDDDDDDEAGTRQPYNCTFCRRGFPTAQALGGHMNVHRKDRVGRATPSSSSSTTAAAARRSVSYDTLVRLFRPPASGGSEDAAASTAAGGGASLRSRTAEPAPQELRLFGRGAGRREEGGGRDRRDRYGCCSKDGDGNGGHDHGEEEELDLELRLGGSGSAGS</sequence>
<dbReference type="Proteomes" id="UP000007752">
    <property type="component" value="Chromosome 2"/>
</dbReference>
<dbReference type="InterPro" id="IPR052426">
    <property type="entry name" value="Plant_dev_regulator"/>
</dbReference>
<evidence type="ECO:0000256" key="1">
    <source>
        <dbReference type="ARBA" id="ARBA00004123"/>
    </source>
</evidence>
<evidence type="ECO:0000256" key="3">
    <source>
        <dbReference type="ARBA" id="ARBA00022771"/>
    </source>
</evidence>
<dbReference type="PROSITE" id="PS00028">
    <property type="entry name" value="ZINC_FINGER_C2H2_1"/>
    <property type="match status" value="1"/>
</dbReference>
<dbReference type="InterPro" id="IPR036236">
    <property type="entry name" value="Znf_C2H2_sf"/>
</dbReference>
<dbReference type="PANTHER" id="PTHR45801">
    <property type="entry name" value="OS07G0101800 PROTEIN"/>
    <property type="match status" value="1"/>
</dbReference>
<keyword evidence="6" id="KW-0804">Transcription</keyword>
<dbReference type="Pfam" id="PF13912">
    <property type="entry name" value="zf-C2H2_6"/>
    <property type="match status" value="1"/>
</dbReference>
<evidence type="ECO:0000256" key="7">
    <source>
        <dbReference type="ARBA" id="ARBA00023242"/>
    </source>
</evidence>
<reference evidence="12" key="2">
    <citation type="submission" date="2002-03" db="EMBL/GenBank/DDBJ databases">
        <title>Oryza sativa nipponbare(GA3) genomic DNA, chromosome 2, PAC clone:P0474F11.</title>
        <authorList>
            <person name="Sasaki T."/>
            <person name="Matsumoto T."/>
            <person name="Yamamoto K."/>
        </authorList>
    </citation>
    <scope>NUCLEOTIDE SEQUENCE</scope>
</reference>
<evidence type="ECO:0000256" key="6">
    <source>
        <dbReference type="ARBA" id="ARBA00023163"/>
    </source>
</evidence>
<reference evidence="13" key="6">
    <citation type="submission" date="2008-12" db="EMBL/GenBank/DDBJ databases">
        <title>Improved gene annotation of the rice (Oryza sativa) genomes.</title>
        <authorList>
            <person name="Wang J."/>
            <person name="Li R."/>
            <person name="Fan W."/>
            <person name="Huang Q."/>
            <person name="Zhang J."/>
            <person name="Zhou Y."/>
            <person name="Hu Y."/>
            <person name="Zi S."/>
            <person name="Li J."/>
            <person name="Ni P."/>
            <person name="Zheng H."/>
            <person name="Zhang Y."/>
            <person name="Zhao M."/>
            <person name="Hao Q."/>
            <person name="McDermott J."/>
            <person name="Samudrala R."/>
            <person name="Kristiansen K."/>
            <person name="Wong G.K.-S."/>
        </authorList>
    </citation>
    <scope>NUCLEOTIDE SEQUENCE</scope>
</reference>
<feature type="compositionally biased region" description="Low complexity" evidence="9">
    <location>
        <begin position="107"/>
        <end position="119"/>
    </location>
</feature>
<evidence type="ECO:0000259" key="10">
    <source>
        <dbReference type="PROSITE" id="PS50157"/>
    </source>
</evidence>
<feature type="compositionally biased region" description="Basic and acidic residues" evidence="9">
    <location>
        <begin position="1"/>
        <end position="11"/>
    </location>
</feature>
<dbReference type="EMBL" id="CM000139">
    <property type="protein sequence ID" value="EAZ25113.1"/>
    <property type="molecule type" value="Genomic_DNA"/>
</dbReference>
<keyword evidence="7" id="KW-0539">Nucleus</keyword>
<evidence type="ECO:0000313" key="11">
    <source>
        <dbReference type="EMBL" id="BAD22883.1"/>
    </source>
</evidence>
<evidence type="ECO:0000256" key="5">
    <source>
        <dbReference type="ARBA" id="ARBA00023015"/>
    </source>
</evidence>
<name>Q6KA13_ORYSJ</name>
<keyword evidence="5" id="KW-0805">Transcription regulation</keyword>
<dbReference type="AlphaFoldDB" id="Q6KA13"/>
<feature type="compositionally biased region" description="Basic and acidic residues" evidence="9">
    <location>
        <begin position="146"/>
        <end position="176"/>
    </location>
</feature>
<dbReference type="InterPro" id="IPR013087">
    <property type="entry name" value="Znf_C2H2_type"/>
</dbReference>
<protein>
    <recommendedName>
        <fullName evidence="10">C2H2-type domain-containing protein</fullName>
    </recommendedName>
</protein>